<dbReference type="PANTHER" id="PTHR12526">
    <property type="entry name" value="GLYCOSYLTRANSFERASE"/>
    <property type="match status" value="1"/>
</dbReference>
<evidence type="ECO:0000259" key="1">
    <source>
        <dbReference type="Pfam" id="PF00534"/>
    </source>
</evidence>
<evidence type="ECO:0000313" key="2">
    <source>
        <dbReference type="EMBL" id="XBQ19579.1"/>
    </source>
</evidence>
<feature type="domain" description="Glycosyl transferase family 1" evidence="1">
    <location>
        <begin position="182"/>
        <end position="334"/>
    </location>
</feature>
<dbReference type="Gene3D" id="3.40.50.2000">
    <property type="entry name" value="Glycogen Phosphorylase B"/>
    <property type="match status" value="2"/>
</dbReference>
<dbReference type="EMBL" id="CP157802">
    <property type="protein sequence ID" value="XBQ19579.1"/>
    <property type="molecule type" value="Genomic_DNA"/>
</dbReference>
<dbReference type="PANTHER" id="PTHR12526:SF634">
    <property type="entry name" value="BLL3361 PROTEIN"/>
    <property type="match status" value="1"/>
</dbReference>
<organism evidence="2">
    <name type="scientific">Marinobacter sp. MMG032</name>
    <dbReference type="NCBI Taxonomy" id="3158548"/>
    <lineage>
        <taxon>Bacteria</taxon>
        <taxon>Pseudomonadati</taxon>
        <taxon>Pseudomonadota</taxon>
        <taxon>Gammaproteobacteria</taxon>
        <taxon>Pseudomonadales</taxon>
        <taxon>Marinobacteraceae</taxon>
        <taxon>Marinobacter</taxon>
    </lineage>
</organism>
<sequence length="363" mass="41274">MIAFFSIAPFLSGSERCLQLILLESKSDGMQPVLVTSRNSPLKKWAQDNGISHFSVELNPIKVNSKTRWLYEQVKLTIFLSKKGVKVIHSNQIWSYRAALLPAKLLRAKLICHFRDPIDSGARWWLPRIPDLSIFVSSYIQKQFCSNFEISSNNNLVKMLDPVKRPQKKSFNERETTKKVARANFHLDPNSLVLGFIGQISPVKGLLTAIDVVSRLKRNDWTLLVVGNDPSPDQQYLKKCIREVDKKQISERVLFLGFRDDISSVYEAVDMIIMFSTEEPLGLIPLEAGGFYKPSIVSNVGGLPETVNFGQSGWIIDPVEYYEAVTIIENIKEEDLAEKGYKARLFTESINDPKEYWKSLGKV</sequence>
<dbReference type="AlphaFoldDB" id="A0AAU7MMH2"/>
<dbReference type="EC" id="2.4.-.-" evidence="2"/>
<dbReference type="InterPro" id="IPR001296">
    <property type="entry name" value="Glyco_trans_1"/>
</dbReference>
<dbReference type="Pfam" id="PF00534">
    <property type="entry name" value="Glycos_transf_1"/>
    <property type="match status" value="1"/>
</dbReference>
<gene>
    <name evidence="2" type="ORF">ABNF92_19410</name>
</gene>
<accession>A0AAU7MMH2</accession>
<proteinExistence type="predicted"/>
<reference evidence="2" key="1">
    <citation type="submission" date="2024-05" db="EMBL/GenBank/DDBJ databases">
        <title>Draft Genome Sequences of Flagellimonas sp. MMG031 and Marinobacter sp. MMG032 Isolated from the dinoflagellate Symbiodinium pilosum.</title>
        <authorList>
            <person name="Shikuma N.J."/>
            <person name="Farrell M.V."/>
        </authorList>
    </citation>
    <scope>NUCLEOTIDE SEQUENCE</scope>
    <source>
        <strain evidence="2">MMG032</strain>
    </source>
</reference>
<name>A0AAU7MMH2_9GAMM</name>
<dbReference type="GO" id="GO:1901135">
    <property type="term" value="P:carbohydrate derivative metabolic process"/>
    <property type="evidence" value="ECO:0007669"/>
    <property type="project" value="UniProtKB-ARBA"/>
</dbReference>
<protein>
    <submittedName>
        <fullName evidence="2">Glycosyltransferase family 4 protein</fullName>
        <ecNumber evidence="2">2.4.-.-</ecNumber>
    </submittedName>
</protein>
<dbReference type="CDD" id="cd03801">
    <property type="entry name" value="GT4_PimA-like"/>
    <property type="match status" value="1"/>
</dbReference>
<dbReference type="RefSeq" id="WP_349343065.1">
    <property type="nucleotide sequence ID" value="NZ_CP157802.1"/>
</dbReference>
<dbReference type="GO" id="GO:0016757">
    <property type="term" value="F:glycosyltransferase activity"/>
    <property type="evidence" value="ECO:0007669"/>
    <property type="project" value="UniProtKB-KW"/>
</dbReference>
<dbReference type="KEGG" id="mamm:ABNF92_19410"/>
<keyword evidence="2" id="KW-0328">Glycosyltransferase</keyword>
<dbReference type="SUPFAM" id="SSF53756">
    <property type="entry name" value="UDP-Glycosyltransferase/glycogen phosphorylase"/>
    <property type="match status" value="1"/>
</dbReference>
<keyword evidence="2" id="KW-0808">Transferase</keyword>